<evidence type="ECO:0000313" key="2">
    <source>
        <dbReference type="Proteomes" id="UP000230423"/>
    </source>
</evidence>
<keyword evidence="2" id="KW-1185">Reference proteome</keyword>
<evidence type="ECO:0008006" key="3">
    <source>
        <dbReference type="Google" id="ProtNLM"/>
    </source>
</evidence>
<organism evidence="1 2">
    <name type="scientific">Teladorsagia circumcincta</name>
    <name type="common">Brown stomach worm</name>
    <name type="synonym">Ostertagia circumcincta</name>
    <dbReference type="NCBI Taxonomy" id="45464"/>
    <lineage>
        <taxon>Eukaryota</taxon>
        <taxon>Metazoa</taxon>
        <taxon>Ecdysozoa</taxon>
        <taxon>Nematoda</taxon>
        <taxon>Chromadorea</taxon>
        <taxon>Rhabditida</taxon>
        <taxon>Rhabditina</taxon>
        <taxon>Rhabditomorpha</taxon>
        <taxon>Strongyloidea</taxon>
        <taxon>Trichostrongylidae</taxon>
        <taxon>Teladorsagia</taxon>
    </lineage>
</organism>
<dbReference type="AlphaFoldDB" id="A0A2G9UUB1"/>
<proteinExistence type="predicted"/>
<sequence>MAIGRVGSPEYRFIHILDFGLAREFVVHCDGKLRMRRPRQRALFSKTEPVHDSEMLSDKREVYEIKRRTEIDVVLENCPVQLIKFAEHLR</sequence>
<dbReference type="Proteomes" id="UP000230423">
    <property type="component" value="Unassembled WGS sequence"/>
</dbReference>
<reference evidence="1 2" key="1">
    <citation type="submission" date="2015-09" db="EMBL/GenBank/DDBJ databases">
        <title>Draft genome of the parasitic nematode Teladorsagia circumcincta isolate WARC Sus (inbred).</title>
        <authorList>
            <person name="Mitreva M."/>
        </authorList>
    </citation>
    <scope>NUCLEOTIDE SEQUENCE [LARGE SCALE GENOMIC DNA]</scope>
    <source>
        <strain evidence="1 2">S</strain>
    </source>
</reference>
<dbReference type="OrthoDB" id="5979581at2759"/>
<accession>A0A2G9UUB1</accession>
<dbReference type="EMBL" id="KZ345381">
    <property type="protein sequence ID" value="PIO73831.1"/>
    <property type="molecule type" value="Genomic_DNA"/>
</dbReference>
<protein>
    <recommendedName>
        <fullName evidence="3">Protein kinase domain-containing protein</fullName>
    </recommendedName>
</protein>
<name>A0A2G9UUB1_TELCI</name>
<evidence type="ECO:0000313" key="1">
    <source>
        <dbReference type="EMBL" id="PIO73831.1"/>
    </source>
</evidence>
<gene>
    <name evidence="1" type="ORF">TELCIR_04185</name>
</gene>